<protein>
    <submittedName>
        <fullName evidence="4">Alpha/beta fold hydrolase</fullName>
    </submittedName>
</protein>
<keyword evidence="5" id="KW-1185">Reference proteome</keyword>
<comment type="caution">
    <text evidence="4">The sequence shown here is derived from an EMBL/GenBank/DDBJ whole genome shotgun (WGS) entry which is preliminary data.</text>
</comment>
<keyword evidence="1" id="KW-0442">Lipid degradation</keyword>
<name>A0ABP9ZZG6_9GAMM</name>
<reference evidence="4 5" key="1">
    <citation type="submission" date="2024-04" db="EMBL/GenBank/DDBJ databases">
        <title>Draft genome sequence of Thalassolituus maritimus NBRC 116585.</title>
        <authorList>
            <person name="Miyakawa T."/>
            <person name="Kusuya Y."/>
            <person name="Miura T."/>
        </authorList>
    </citation>
    <scope>NUCLEOTIDE SEQUENCE [LARGE SCALE GENOMIC DNA]</scope>
    <source>
        <strain evidence="4 5">5NW40-0001</strain>
    </source>
</reference>
<keyword evidence="4" id="KW-0378">Hydrolase</keyword>
<dbReference type="InterPro" id="IPR029058">
    <property type="entry name" value="AB_hydrolase_fold"/>
</dbReference>
<gene>
    <name evidence="4" type="ORF">NBRC116585_15430</name>
</gene>
<evidence type="ECO:0000313" key="5">
    <source>
        <dbReference type="Proteomes" id="UP001481413"/>
    </source>
</evidence>
<evidence type="ECO:0000256" key="1">
    <source>
        <dbReference type="ARBA" id="ARBA00022963"/>
    </source>
</evidence>
<dbReference type="PANTHER" id="PTHR11005">
    <property type="entry name" value="LYSOSOMAL ACID LIPASE-RELATED"/>
    <property type="match status" value="1"/>
</dbReference>
<dbReference type="InterPro" id="IPR000073">
    <property type="entry name" value="AB_hydrolase_1"/>
</dbReference>
<dbReference type="Gene3D" id="3.40.50.1820">
    <property type="entry name" value="alpha/beta hydrolase"/>
    <property type="match status" value="2"/>
</dbReference>
<keyword evidence="2" id="KW-0443">Lipid metabolism</keyword>
<dbReference type="EMBL" id="BAABWH010000003">
    <property type="protein sequence ID" value="GAA6145425.1"/>
    <property type="molecule type" value="Genomic_DNA"/>
</dbReference>
<evidence type="ECO:0000313" key="4">
    <source>
        <dbReference type="EMBL" id="GAA6145425.1"/>
    </source>
</evidence>
<evidence type="ECO:0000256" key="2">
    <source>
        <dbReference type="ARBA" id="ARBA00023098"/>
    </source>
</evidence>
<feature type="domain" description="AB hydrolase-1" evidence="3">
    <location>
        <begin position="59"/>
        <end position="178"/>
    </location>
</feature>
<dbReference type="Proteomes" id="UP001481413">
    <property type="component" value="Unassembled WGS sequence"/>
</dbReference>
<organism evidence="4 5">
    <name type="scientific">Thalassolituus maritimus</name>
    <dbReference type="NCBI Taxonomy" id="484498"/>
    <lineage>
        <taxon>Bacteria</taxon>
        <taxon>Pseudomonadati</taxon>
        <taxon>Pseudomonadota</taxon>
        <taxon>Gammaproteobacteria</taxon>
        <taxon>Oceanospirillales</taxon>
        <taxon>Oceanospirillaceae</taxon>
        <taxon>Thalassolituus</taxon>
    </lineage>
</organism>
<evidence type="ECO:0000259" key="3">
    <source>
        <dbReference type="Pfam" id="PF00561"/>
    </source>
</evidence>
<dbReference type="RefSeq" id="WP_353294381.1">
    <property type="nucleotide sequence ID" value="NZ_BAABWH010000003.1"/>
</dbReference>
<dbReference type="SUPFAM" id="SSF53474">
    <property type="entry name" value="alpha/beta-Hydrolases"/>
    <property type="match status" value="1"/>
</dbReference>
<proteinExistence type="predicted"/>
<sequence length="317" mass="34621">MKSSSSLFPVTLARADILGDLSEDIYLVKHNRDPDQSVQVAVSRIGLVGSSHGESRGFPLVLVHGSFTNKGFWLSTKGQGMARYLAEAGFDVWLFEHRGHGQSPRNDDYSANTVERYARYDLPAVHEFIHEKTGSFPAWVGHSLGGTIIATAVAAATMKALPAFVMMGTQVVRPNPVLQLPLAGPIARAVVAFKKEVDGRQVKIGPENEPAGVINEYLARHSLLGNWILPSDKTRLMPAWQTSQIPLLGISGAADTTDPAKYCQKFYRAYGGPTEELLLGKENGFSKDYAHIEMVVSKDAASEVWPKVANWLRAYAS</sequence>
<accession>A0ABP9ZZG6</accession>
<dbReference type="Pfam" id="PF00561">
    <property type="entry name" value="Abhydrolase_1"/>
    <property type="match status" value="1"/>
</dbReference>
<dbReference type="GO" id="GO:0016787">
    <property type="term" value="F:hydrolase activity"/>
    <property type="evidence" value="ECO:0007669"/>
    <property type="project" value="UniProtKB-KW"/>
</dbReference>